<dbReference type="Proteomes" id="UP000277256">
    <property type="component" value="Unassembled WGS sequence"/>
</dbReference>
<dbReference type="Gene3D" id="1.10.260.40">
    <property type="entry name" value="lambda repressor-like DNA-binding domains"/>
    <property type="match status" value="1"/>
</dbReference>
<name>A0A426V1H7_9ACTN</name>
<dbReference type="GO" id="GO:0003677">
    <property type="term" value="F:DNA binding"/>
    <property type="evidence" value="ECO:0007669"/>
    <property type="project" value="InterPro"/>
</dbReference>
<organism evidence="2 3">
    <name type="scientific">Glycomyces terrestris</name>
    <dbReference type="NCBI Taxonomy" id="2493553"/>
    <lineage>
        <taxon>Bacteria</taxon>
        <taxon>Bacillati</taxon>
        <taxon>Actinomycetota</taxon>
        <taxon>Actinomycetes</taxon>
        <taxon>Glycomycetales</taxon>
        <taxon>Glycomycetaceae</taxon>
        <taxon>Glycomyces</taxon>
    </lineage>
</organism>
<reference evidence="2 3" key="1">
    <citation type="submission" date="2018-12" db="EMBL/GenBank/DDBJ databases">
        <title>Glycomyces sp. YIM 121974 draft genome.</title>
        <authorList>
            <person name="Li Q."/>
        </authorList>
    </citation>
    <scope>NUCLEOTIDE SEQUENCE [LARGE SCALE GENOMIC DNA]</scope>
    <source>
        <strain evidence="2 3">YIM 121974</strain>
    </source>
</reference>
<dbReference type="AlphaFoldDB" id="A0A426V1H7"/>
<protein>
    <submittedName>
        <fullName evidence="2">XRE family transcriptional regulator</fullName>
    </submittedName>
</protein>
<evidence type="ECO:0000259" key="1">
    <source>
        <dbReference type="PROSITE" id="PS50943"/>
    </source>
</evidence>
<dbReference type="InterPro" id="IPR010982">
    <property type="entry name" value="Lambda_DNA-bd_dom_sf"/>
</dbReference>
<accession>A0A426V1H7</accession>
<dbReference type="Pfam" id="PF19054">
    <property type="entry name" value="DUF5753"/>
    <property type="match status" value="1"/>
</dbReference>
<dbReference type="EMBL" id="RSEB01000002">
    <property type="protein sequence ID" value="RRS00722.1"/>
    <property type="molecule type" value="Genomic_DNA"/>
</dbReference>
<comment type="caution">
    <text evidence="2">The sequence shown here is derived from an EMBL/GenBank/DDBJ whole genome shotgun (WGS) entry which is preliminary data.</text>
</comment>
<dbReference type="InterPro" id="IPR043917">
    <property type="entry name" value="DUF5753"/>
</dbReference>
<dbReference type="Pfam" id="PF13560">
    <property type="entry name" value="HTH_31"/>
    <property type="match status" value="1"/>
</dbReference>
<proteinExistence type="predicted"/>
<evidence type="ECO:0000313" key="3">
    <source>
        <dbReference type="Proteomes" id="UP000277256"/>
    </source>
</evidence>
<feature type="domain" description="HTH cro/C1-type" evidence="1">
    <location>
        <begin position="20"/>
        <end position="74"/>
    </location>
</feature>
<dbReference type="SUPFAM" id="SSF47413">
    <property type="entry name" value="lambda repressor-like DNA-binding domains"/>
    <property type="match status" value="1"/>
</dbReference>
<gene>
    <name evidence="2" type="ORF">EIW28_09275</name>
</gene>
<dbReference type="PROSITE" id="PS50943">
    <property type="entry name" value="HTH_CROC1"/>
    <property type="match status" value="1"/>
</dbReference>
<dbReference type="CDD" id="cd00093">
    <property type="entry name" value="HTH_XRE"/>
    <property type="match status" value="1"/>
</dbReference>
<dbReference type="SMART" id="SM00530">
    <property type="entry name" value="HTH_XRE"/>
    <property type="match status" value="1"/>
</dbReference>
<keyword evidence="3" id="KW-1185">Reference proteome</keyword>
<dbReference type="RefSeq" id="WP_125247398.1">
    <property type="nucleotide sequence ID" value="NZ_RSEB01000002.1"/>
</dbReference>
<sequence>MASVPGPGPSLRSQWLGDKIRDLRKSRKMSLKEVGEYLQRDQGTISRYENGELPVRRGDLVVMLDLFGVSDEKVREDLEQLRAECWRKDWWDQHKDDFGSNFLNVPWLESRADKICTYQHFLVYGLFQTRRYAAAVISRLEAQKASPGQIQRWVDLRIERQRILSADNPPVIDAVFEAAVLERTVGTAEVMREQLRRLLELGEADTVTIRLIPTAVGPHSGVSGSFNLFEMPEPYPAVAYVETTAGSLYAEEPKASNFEAVWQDLDRSALSAARSIDLIAKRLKEIE</sequence>
<dbReference type="InterPro" id="IPR001387">
    <property type="entry name" value="Cro/C1-type_HTH"/>
</dbReference>
<evidence type="ECO:0000313" key="2">
    <source>
        <dbReference type="EMBL" id="RRS00722.1"/>
    </source>
</evidence>
<dbReference type="OrthoDB" id="5177725at2"/>